<sequence>MSPSTDHGGNPPVPDSALSAADKTTLRDALAQLHDDLGQARKTLGSSLHEAELKEANARLVVAALRADAIAETALEHLSELARSAYRDTLTGTPNRLLMRDHLDSAIALARREHGHFAVFFIDFDHFRQINRMLGHAVGDEVLRLGAQRLGSVIRATDTLSRQGGDEFLALISQLHGPEDAARVARKMLAALAQPAEVAGHRLALSASIGIAIYPEDGTDAASLMEHADAAMYTSKSACPGSFRFFHGRGTSSPSAAENTPTTAPVSESSNHDQLREANAQLVIAALRAQTHEEQLLEAQQQQTKFVAMVAHELRHPLTPLKLAADMLASQDGHDHASTERLQGIITQQVSHLSRVIGDLLDGTCIHAGKLVLRRKPVDMVAVLRQSCENCQPLLTRRQQTLRLALPPGRVEFNGDPVRLNQIFGNLLDNASKYTPKGGEIALELVVRGDALEITVSDTGIGIAPDALEAIFGLFVQHERGAAFAQGGIGIGLAVVRELVQAHGGTVVVHSAGANMGSRFIVTLPNLASNDAVLSG</sequence>
<dbReference type="Proteomes" id="UP001620460">
    <property type="component" value="Unassembled WGS sequence"/>
</dbReference>
<gene>
    <name evidence="10" type="ORF">ISP17_01625</name>
</gene>
<dbReference type="Gene3D" id="3.30.70.270">
    <property type="match status" value="1"/>
</dbReference>
<evidence type="ECO:0000256" key="3">
    <source>
        <dbReference type="ARBA" id="ARBA00022553"/>
    </source>
</evidence>
<evidence type="ECO:0000259" key="9">
    <source>
        <dbReference type="PROSITE" id="PS50887"/>
    </source>
</evidence>
<dbReference type="CDD" id="cd00082">
    <property type="entry name" value="HisKA"/>
    <property type="match status" value="1"/>
</dbReference>
<dbReference type="RefSeq" id="WP_404629767.1">
    <property type="nucleotide sequence ID" value="NZ_JADIKM010000001.1"/>
</dbReference>
<dbReference type="SMART" id="SM00387">
    <property type="entry name" value="HATPase_c"/>
    <property type="match status" value="1"/>
</dbReference>
<dbReference type="PROSITE" id="PS50109">
    <property type="entry name" value="HIS_KIN"/>
    <property type="match status" value="1"/>
</dbReference>
<dbReference type="CDD" id="cd01949">
    <property type="entry name" value="GGDEF"/>
    <property type="match status" value="1"/>
</dbReference>
<keyword evidence="6" id="KW-0902">Two-component regulatory system</keyword>
<dbReference type="EMBL" id="JADIKM010000001">
    <property type="protein sequence ID" value="MFK2902646.1"/>
    <property type="molecule type" value="Genomic_DNA"/>
</dbReference>
<evidence type="ECO:0000256" key="1">
    <source>
        <dbReference type="ARBA" id="ARBA00000085"/>
    </source>
</evidence>
<dbReference type="InterPro" id="IPR003594">
    <property type="entry name" value="HATPase_dom"/>
</dbReference>
<dbReference type="InterPro" id="IPR004358">
    <property type="entry name" value="Sig_transdc_His_kin-like_C"/>
</dbReference>
<evidence type="ECO:0000313" key="11">
    <source>
        <dbReference type="Proteomes" id="UP001620460"/>
    </source>
</evidence>
<keyword evidence="5" id="KW-0418">Kinase</keyword>
<dbReference type="Gene3D" id="1.10.287.130">
    <property type="match status" value="1"/>
</dbReference>
<protein>
    <recommendedName>
        <fullName evidence="2">histidine kinase</fullName>
        <ecNumber evidence="2">2.7.13.3</ecNumber>
    </recommendedName>
</protein>
<feature type="domain" description="GGDEF" evidence="9">
    <location>
        <begin position="115"/>
        <end position="248"/>
    </location>
</feature>
<evidence type="ECO:0000256" key="4">
    <source>
        <dbReference type="ARBA" id="ARBA00022679"/>
    </source>
</evidence>
<dbReference type="SUPFAM" id="SSF55073">
    <property type="entry name" value="Nucleotide cyclase"/>
    <property type="match status" value="1"/>
</dbReference>
<dbReference type="PANTHER" id="PTHR43711:SF1">
    <property type="entry name" value="HISTIDINE KINASE 1"/>
    <property type="match status" value="1"/>
</dbReference>
<dbReference type="NCBIfam" id="TIGR00254">
    <property type="entry name" value="GGDEF"/>
    <property type="match status" value="1"/>
</dbReference>
<dbReference type="Gene3D" id="3.30.565.10">
    <property type="entry name" value="Histidine kinase-like ATPase, C-terminal domain"/>
    <property type="match status" value="1"/>
</dbReference>
<dbReference type="InterPro" id="IPR003661">
    <property type="entry name" value="HisK_dim/P_dom"/>
</dbReference>
<dbReference type="EC" id="2.7.13.3" evidence="2"/>
<keyword evidence="4" id="KW-0808">Transferase</keyword>
<feature type="region of interest" description="Disordered" evidence="7">
    <location>
        <begin position="250"/>
        <end position="273"/>
    </location>
</feature>
<dbReference type="Pfam" id="PF00990">
    <property type="entry name" value="GGDEF"/>
    <property type="match status" value="1"/>
</dbReference>
<reference evidence="10 11" key="1">
    <citation type="submission" date="2020-10" db="EMBL/GenBank/DDBJ databases">
        <title>Phylogeny of dyella-like bacteria.</title>
        <authorList>
            <person name="Fu J."/>
        </authorList>
    </citation>
    <scope>NUCLEOTIDE SEQUENCE [LARGE SCALE GENOMIC DNA]</scope>
    <source>
        <strain evidence="10 11">Gsoil3046</strain>
    </source>
</reference>
<name>A0ABW8JR24_9GAMM</name>
<dbReference type="InterPro" id="IPR036890">
    <property type="entry name" value="HATPase_C_sf"/>
</dbReference>
<evidence type="ECO:0000256" key="5">
    <source>
        <dbReference type="ARBA" id="ARBA00022777"/>
    </source>
</evidence>
<dbReference type="SUPFAM" id="SSF47384">
    <property type="entry name" value="Homodimeric domain of signal transducing histidine kinase"/>
    <property type="match status" value="1"/>
</dbReference>
<dbReference type="InterPro" id="IPR036097">
    <property type="entry name" value="HisK_dim/P_sf"/>
</dbReference>
<evidence type="ECO:0000259" key="8">
    <source>
        <dbReference type="PROSITE" id="PS50109"/>
    </source>
</evidence>
<keyword evidence="3" id="KW-0597">Phosphoprotein</keyword>
<dbReference type="SUPFAM" id="SSF55874">
    <property type="entry name" value="ATPase domain of HSP90 chaperone/DNA topoisomerase II/histidine kinase"/>
    <property type="match status" value="1"/>
</dbReference>
<evidence type="ECO:0000256" key="7">
    <source>
        <dbReference type="SAM" id="MobiDB-lite"/>
    </source>
</evidence>
<evidence type="ECO:0000256" key="2">
    <source>
        <dbReference type="ARBA" id="ARBA00012438"/>
    </source>
</evidence>
<evidence type="ECO:0000313" key="10">
    <source>
        <dbReference type="EMBL" id="MFK2902646.1"/>
    </source>
</evidence>
<comment type="catalytic activity">
    <reaction evidence="1">
        <text>ATP + protein L-histidine = ADP + protein N-phospho-L-histidine.</text>
        <dbReference type="EC" id="2.7.13.3"/>
    </reaction>
</comment>
<dbReference type="PANTHER" id="PTHR43711">
    <property type="entry name" value="TWO-COMPONENT HISTIDINE KINASE"/>
    <property type="match status" value="1"/>
</dbReference>
<dbReference type="InterPro" id="IPR005467">
    <property type="entry name" value="His_kinase_dom"/>
</dbReference>
<organism evidence="10 11">
    <name type="scientific">Dyella ginsengisoli</name>
    <dbReference type="NCBI Taxonomy" id="363848"/>
    <lineage>
        <taxon>Bacteria</taxon>
        <taxon>Pseudomonadati</taxon>
        <taxon>Pseudomonadota</taxon>
        <taxon>Gammaproteobacteria</taxon>
        <taxon>Lysobacterales</taxon>
        <taxon>Rhodanobacteraceae</taxon>
        <taxon>Dyella</taxon>
    </lineage>
</organism>
<accession>A0ABW8JR24</accession>
<dbReference type="Pfam" id="PF00512">
    <property type="entry name" value="HisKA"/>
    <property type="match status" value="1"/>
</dbReference>
<dbReference type="InterPro" id="IPR000160">
    <property type="entry name" value="GGDEF_dom"/>
</dbReference>
<dbReference type="SMART" id="SM00267">
    <property type="entry name" value="GGDEF"/>
    <property type="match status" value="1"/>
</dbReference>
<proteinExistence type="predicted"/>
<dbReference type="InterPro" id="IPR050736">
    <property type="entry name" value="Sensor_HK_Regulatory"/>
</dbReference>
<dbReference type="InterPro" id="IPR043128">
    <property type="entry name" value="Rev_trsase/Diguanyl_cyclase"/>
</dbReference>
<dbReference type="Pfam" id="PF02518">
    <property type="entry name" value="HATPase_c"/>
    <property type="match status" value="1"/>
</dbReference>
<feature type="compositionally biased region" description="Polar residues" evidence="7">
    <location>
        <begin position="250"/>
        <end position="269"/>
    </location>
</feature>
<keyword evidence="11" id="KW-1185">Reference proteome</keyword>
<dbReference type="SMART" id="SM00388">
    <property type="entry name" value="HisKA"/>
    <property type="match status" value="1"/>
</dbReference>
<dbReference type="InterPro" id="IPR029787">
    <property type="entry name" value="Nucleotide_cyclase"/>
</dbReference>
<feature type="domain" description="Histidine kinase" evidence="8">
    <location>
        <begin position="309"/>
        <end position="528"/>
    </location>
</feature>
<evidence type="ECO:0000256" key="6">
    <source>
        <dbReference type="ARBA" id="ARBA00023012"/>
    </source>
</evidence>
<dbReference type="PRINTS" id="PR00344">
    <property type="entry name" value="BCTRLSENSOR"/>
</dbReference>
<comment type="caution">
    <text evidence="10">The sequence shown here is derived from an EMBL/GenBank/DDBJ whole genome shotgun (WGS) entry which is preliminary data.</text>
</comment>
<dbReference type="PROSITE" id="PS50887">
    <property type="entry name" value="GGDEF"/>
    <property type="match status" value="1"/>
</dbReference>